<dbReference type="AlphaFoldDB" id="G4THB6"/>
<dbReference type="EMBL" id="CAFZ01000091">
    <property type="protein sequence ID" value="CCA70709.1"/>
    <property type="molecule type" value="Genomic_DNA"/>
</dbReference>
<feature type="compositionally biased region" description="Low complexity" evidence="1">
    <location>
        <begin position="278"/>
        <end position="300"/>
    </location>
</feature>
<feature type="compositionally biased region" description="Low complexity" evidence="1">
    <location>
        <begin position="729"/>
        <end position="739"/>
    </location>
</feature>
<feature type="compositionally biased region" description="Low complexity" evidence="1">
    <location>
        <begin position="34"/>
        <end position="53"/>
    </location>
</feature>
<gene>
    <name evidence="2" type="ORF">PIIN_04643</name>
</gene>
<feature type="region of interest" description="Disordered" evidence="1">
    <location>
        <begin position="884"/>
        <end position="922"/>
    </location>
</feature>
<feature type="compositionally biased region" description="Low complexity" evidence="1">
    <location>
        <begin position="765"/>
        <end position="778"/>
    </location>
</feature>
<feature type="compositionally biased region" description="Basic and acidic residues" evidence="1">
    <location>
        <begin position="489"/>
        <end position="502"/>
    </location>
</feature>
<dbReference type="Proteomes" id="UP000007148">
    <property type="component" value="Unassembled WGS sequence"/>
</dbReference>
<dbReference type="OrthoDB" id="3243490at2759"/>
<comment type="caution">
    <text evidence="2">The sequence shown here is derived from an EMBL/GenBank/DDBJ whole genome shotgun (WGS) entry which is preliminary data.</text>
</comment>
<feature type="compositionally biased region" description="Acidic residues" evidence="1">
    <location>
        <begin position="912"/>
        <end position="922"/>
    </location>
</feature>
<organism evidence="2 3">
    <name type="scientific">Serendipita indica (strain DSM 11827)</name>
    <name type="common">Root endophyte fungus</name>
    <name type="synonym">Piriformospora indica</name>
    <dbReference type="NCBI Taxonomy" id="1109443"/>
    <lineage>
        <taxon>Eukaryota</taxon>
        <taxon>Fungi</taxon>
        <taxon>Dikarya</taxon>
        <taxon>Basidiomycota</taxon>
        <taxon>Agaricomycotina</taxon>
        <taxon>Agaricomycetes</taxon>
        <taxon>Sebacinales</taxon>
        <taxon>Serendipitaceae</taxon>
        <taxon>Serendipita</taxon>
    </lineage>
</organism>
<name>G4THB6_SERID</name>
<evidence type="ECO:0000313" key="3">
    <source>
        <dbReference type="Proteomes" id="UP000007148"/>
    </source>
</evidence>
<evidence type="ECO:0000313" key="2">
    <source>
        <dbReference type="EMBL" id="CCA70709.1"/>
    </source>
</evidence>
<feature type="compositionally biased region" description="Polar residues" evidence="1">
    <location>
        <begin position="7"/>
        <end position="22"/>
    </location>
</feature>
<protein>
    <submittedName>
        <fullName evidence="2">Uncharacterized protein</fullName>
    </submittedName>
</protein>
<dbReference type="InParanoid" id="G4THB6"/>
<reference evidence="2 3" key="1">
    <citation type="journal article" date="2011" name="PLoS Pathog.">
        <title>Endophytic Life Strategies Decoded by Genome and Transcriptome Analyses of the Mutualistic Root Symbiont Piriformospora indica.</title>
        <authorList>
            <person name="Zuccaro A."/>
            <person name="Lahrmann U."/>
            <person name="Guldener U."/>
            <person name="Langen G."/>
            <person name="Pfiffi S."/>
            <person name="Biedenkopf D."/>
            <person name="Wong P."/>
            <person name="Samans B."/>
            <person name="Grimm C."/>
            <person name="Basiewicz M."/>
            <person name="Murat C."/>
            <person name="Martin F."/>
            <person name="Kogel K.H."/>
        </authorList>
    </citation>
    <scope>NUCLEOTIDE SEQUENCE [LARGE SCALE GENOMIC DNA]</scope>
    <source>
        <strain evidence="2 3">DSM 11827</strain>
    </source>
</reference>
<feature type="region of interest" description="Disordered" evidence="1">
    <location>
        <begin position="241"/>
        <end position="300"/>
    </location>
</feature>
<feature type="compositionally biased region" description="Basic and acidic residues" evidence="1">
    <location>
        <begin position="109"/>
        <end position="119"/>
    </location>
</feature>
<keyword evidence="3" id="KW-1185">Reference proteome</keyword>
<feature type="compositionally biased region" description="Low complexity" evidence="1">
    <location>
        <begin position="892"/>
        <end position="904"/>
    </location>
</feature>
<proteinExistence type="predicted"/>
<evidence type="ECO:0000256" key="1">
    <source>
        <dbReference type="SAM" id="MobiDB-lite"/>
    </source>
</evidence>
<feature type="region of interest" description="Disordered" evidence="1">
    <location>
        <begin position="1"/>
        <end position="169"/>
    </location>
</feature>
<sequence length="922" mass="100176">MTGIGEETNSSVKNFASSTAPSVPQPTAKAPTGLSQHPPSLPSSLSTAQLLSAMERPGNYSEDTPMQAPKPTLPALLPPVPQQNARIRLRPDVDTSSRVHNPIKRARRNTADRSAHSDYDEGDDSPPQGSQSDHAQWAQHAPPMAPRKQPLTSEPTLLIESGESHEPHWKQKIQRAVSRSNSIYPEPTQASISSAGSSAWHSVSGGSSYITPSSVSAPLQAQVPQVATVLQDETMATPKFGVLPPPPPALRRSSAPKPLPTASMVPPPAPALFRRRTASATPTPTSATSFASSPLASSGSLPNVGIQSATDLLSQPQVKVALQRHKELSMRAVQEQIGGTWAPRGELKVMFGDGAPANLLRRYSAKEILDSASWGDAGNGQRLWFQVRPEMKGAQEVTTTMSLRKTKSERIDEGWVEVDEVQQKMDEDEADGEMVSVSNRSIHHSSGERLISASKELMVKQLFPKYEPSIQGLPQGHIYLRHDHDRFEYRPHGWGERPDHDTTGGPPPPTSSPTKTEAQYLALIRTPGGGTPGPRYIPPANRRLLQWSLAQARWIFVLNELPTKERPKRDEGYPTPDRTNSFLQQGEIVRRLDVTPNSEGEWEWVLPIRSKLWVSPMDKIVKKHGDLAAPIWDLGGRMLWDARVGQWRFDVCPPTKEVREVVSDLNGVSSEVVYDVCDGGRPRISWDHFIAAREYLLVLQRKIVKLKGRARERKGVRTVSNDAISAPFNSNNHHQQSSNTLLVPDPIKIKKEEDIESAYSDSGIEPEPSVLSSSVASISDDHQSVSSRSGGNGDDGLSQHRQQCASLLLNMMLSVAKAPPSSQVAATGSSSSTGITIQVKNVEEAMQEAVQDNAMSLDLGLHGSGSASSISRSKLTINPALRKNNGFGEIGSISPSISPTASHASTHRSMSVEDDPDSPSNA</sequence>
<feature type="region of interest" description="Disordered" evidence="1">
    <location>
        <begin position="723"/>
        <end position="799"/>
    </location>
</feature>
<feature type="region of interest" description="Disordered" evidence="1">
    <location>
        <begin position="489"/>
        <end position="515"/>
    </location>
</feature>
<accession>G4THB6</accession>
<dbReference type="HOGENOM" id="CLU_316439_0_0_1"/>